<organism evidence="1 2">
    <name type="scientific">Leucobacter chromiiresistens</name>
    <dbReference type="NCBI Taxonomy" id="1079994"/>
    <lineage>
        <taxon>Bacteria</taxon>
        <taxon>Bacillati</taxon>
        <taxon>Actinomycetota</taxon>
        <taxon>Actinomycetes</taxon>
        <taxon>Micrococcales</taxon>
        <taxon>Microbacteriaceae</taxon>
        <taxon>Leucobacter</taxon>
    </lineage>
</organism>
<dbReference type="EMBL" id="LDRK01000008">
    <property type="protein sequence ID" value="KTR87226.1"/>
    <property type="molecule type" value="Genomic_DNA"/>
</dbReference>
<proteinExistence type="predicted"/>
<dbReference type="Proteomes" id="UP000070810">
    <property type="component" value="Unassembled WGS sequence"/>
</dbReference>
<dbReference type="PATRIC" id="fig|1079994.3.peg.2343"/>
<dbReference type="AlphaFoldDB" id="A0A147ES15"/>
<dbReference type="InterPro" id="IPR014347">
    <property type="entry name" value="Tautomerase/MIF_sf"/>
</dbReference>
<keyword evidence="2" id="KW-1185">Reference proteome</keyword>
<dbReference type="SUPFAM" id="SSF55331">
    <property type="entry name" value="Tautomerase/MIF"/>
    <property type="match status" value="1"/>
</dbReference>
<gene>
    <name evidence="1" type="ORF">NS354_01115</name>
</gene>
<evidence type="ECO:0000313" key="2">
    <source>
        <dbReference type="Proteomes" id="UP000070810"/>
    </source>
</evidence>
<name>A0A147ES15_9MICO</name>
<sequence>MPLVNVKLFEHRLQQDPDLAKRLAVAIDAVVAEHCTGADGNRPDTWVTVEGVPRGQWTFNGETR</sequence>
<dbReference type="Gene3D" id="3.30.429.10">
    <property type="entry name" value="Macrophage Migration Inhibitory Factor"/>
    <property type="match status" value="1"/>
</dbReference>
<accession>A0A147ES15</accession>
<dbReference type="RefSeq" id="WP_058592784.1">
    <property type="nucleotide sequence ID" value="NZ_LDRK01000008.1"/>
</dbReference>
<reference evidence="1 2" key="1">
    <citation type="journal article" date="2016" name="Front. Microbiol.">
        <title>Genomic Resource of Rice Seed Associated Bacteria.</title>
        <authorList>
            <person name="Midha S."/>
            <person name="Bansal K."/>
            <person name="Sharma S."/>
            <person name="Kumar N."/>
            <person name="Patil P.P."/>
            <person name="Chaudhry V."/>
            <person name="Patil P.B."/>
        </authorList>
    </citation>
    <scope>NUCLEOTIDE SEQUENCE [LARGE SCALE GENOMIC DNA]</scope>
    <source>
        <strain evidence="1 2">NS354</strain>
    </source>
</reference>
<evidence type="ECO:0000313" key="1">
    <source>
        <dbReference type="EMBL" id="KTR87226.1"/>
    </source>
</evidence>
<comment type="caution">
    <text evidence="1">The sequence shown here is derived from an EMBL/GenBank/DDBJ whole genome shotgun (WGS) entry which is preliminary data.</text>
</comment>
<dbReference type="OrthoDB" id="4990855at2"/>
<protein>
    <recommendedName>
        <fullName evidence="3">4-oxalocrotonate tautomerase</fullName>
    </recommendedName>
</protein>
<evidence type="ECO:0008006" key="3">
    <source>
        <dbReference type="Google" id="ProtNLM"/>
    </source>
</evidence>